<dbReference type="RefSeq" id="WP_179636993.1">
    <property type="nucleotide sequence ID" value="NZ_OBEK01000003.1"/>
</dbReference>
<dbReference type="AlphaFoldDB" id="A0A285NXU9"/>
<dbReference type="InterPro" id="IPR024217">
    <property type="entry name" value="DUF3813"/>
</dbReference>
<proteinExistence type="predicted"/>
<evidence type="ECO:0000313" key="3">
    <source>
        <dbReference type="Proteomes" id="UP000219356"/>
    </source>
</evidence>
<name>A0A285NXU9_9BACI</name>
<organism evidence="2 3">
    <name type="scientific">Terribacillus aidingensis</name>
    <dbReference type="NCBI Taxonomy" id="586416"/>
    <lineage>
        <taxon>Bacteria</taxon>
        <taxon>Bacillati</taxon>
        <taxon>Bacillota</taxon>
        <taxon>Bacilli</taxon>
        <taxon>Bacillales</taxon>
        <taxon>Bacillaceae</taxon>
        <taxon>Terribacillus</taxon>
    </lineage>
</organism>
<dbReference type="Proteomes" id="UP000219356">
    <property type="component" value="Unassembled WGS sequence"/>
</dbReference>
<reference evidence="3" key="1">
    <citation type="submission" date="2017-09" db="EMBL/GenBank/DDBJ databases">
        <authorList>
            <person name="Varghese N."/>
            <person name="Submissions S."/>
        </authorList>
    </citation>
    <scope>NUCLEOTIDE SEQUENCE [LARGE SCALE GENOMIC DNA]</scope>
    <source>
        <strain evidence="3">CGMCC 1.8913</strain>
    </source>
</reference>
<feature type="region of interest" description="Disordered" evidence="1">
    <location>
        <begin position="1"/>
        <end position="27"/>
    </location>
</feature>
<evidence type="ECO:0000256" key="1">
    <source>
        <dbReference type="SAM" id="MobiDB-lite"/>
    </source>
</evidence>
<dbReference type="Pfam" id="PF12758">
    <property type="entry name" value="DUF3813"/>
    <property type="match status" value="1"/>
</dbReference>
<feature type="compositionally biased region" description="Basic and acidic residues" evidence="1">
    <location>
        <begin position="40"/>
        <end position="55"/>
    </location>
</feature>
<accession>A0A285NXU9</accession>
<keyword evidence="3" id="KW-1185">Reference proteome</keyword>
<evidence type="ECO:0008006" key="4">
    <source>
        <dbReference type="Google" id="ProtNLM"/>
    </source>
</evidence>
<dbReference type="EMBL" id="OBEK01000003">
    <property type="protein sequence ID" value="SNZ14314.1"/>
    <property type="molecule type" value="Genomic_DNA"/>
</dbReference>
<sequence>MENFFEKAKHKMQSLTNKPSKDDSATAQEAIQSAYNDATAEEKQKLQDFQQKLDQ</sequence>
<protein>
    <recommendedName>
        <fullName evidence="4">DUF3813 domain-containing protein</fullName>
    </recommendedName>
</protein>
<feature type="region of interest" description="Disordered" evidence="1">
    <location>
        <begin position="36"/>
        <end position="55"/>
    </location>
</feature>
<gene>
    <name evidence="2" type="ORF">SAMN05421503_2332</name>
</gene>
<evidence type="ECO:0000313" key="2">
    <source>
        <dbReference type="EMBL" id="SNZ14314.1"/>
    </source>
</evidence>